<evidence type="ECO:0000256" key="2">
    <source>
        <dbReference type="ARBA" id="ARBA00023015"/>
    </source>
</evidence>
<reference evidence="7 8" key="1">
    <citation type="submission" date="2016-11" db="EMBL/GenBank/DDBJ databases">
        <authorList>
            <person name="Jaros S."/>
            <person name="Januszkiewicz K."/>
            <person name="Wedrychowicz H."/>
        </authorList>
    </citation>
    <scope>NUCLEOTIDE SEQUENCE [LARGE SCALE GENOMIC DNA]</scope>
    <source>
        <strain evidence="7 8">DSM 21120</strain>
    </source>
</reference>
<dbReference type="Gene3D" id="1.10.10.10">
    <property type="entry name" value="Winged helix-like DNA-binding domain superfamily/Winged helix DNA-binding domain"/>
    <property type="match status" value="1"/>
</dbReference>
<dbReference type="EMBL" id="FQXI01000018">
    <property type="protein sequence ID" value="SHH63715.1"/>
    <property type="molecule type" value="Genomic_DNA"/>
</dbReference>
<evidence type="ECO:0000313" key="8">
    <source>
        <dbReference type="Proteomes" id="UP000184032"/>
    </source>
</evidence>
<dbReference type="PANTHER" id="PTHR34294">
    <property type="entry name" value="TRANSCRIPTIONAL REGULATOR-RELATED"/>
    <property type="match status" value="1"/>
</dbReference>
<dbReference type="InterPro" id="IPR036388">
    <property type="entry name" value="WH-like_DNA-bd_sf"/>
</dbReference>
<dbReference type="PANTHER" id="PTHR34294:SF5">
    <property type="entry name" value="CENTRAL GLYCOLYTIC GENES REGULATOR"/>
    <property type="match status" value="1"/>
</dbReference>
<feature type="domain" description="CggR N-terminal DNA binding" evidence="6">
    <location>
        <begin position="19"/>
        <end position="82"/>
    </location>
</feature>
<keyword evidence="4" id="KW-0804">Transcription</keyword>
<dbReference type="InterPro" id="IPR048715">
    <property type="entry name" value="CggR_N"/>
</dbReference>
<keyword evidence="2" id="KW-0805">Transcription regulation</keyword>
<gene>
    <name evidence="7" type="ORF">SAMN02745245_01799</name>
</gene>
<keyword evidence="8" id="KW-1185">Reference proteome</keyword>
<evidence type="ECO:0000259" key="6">
    <source>
        <dbReference type="Pfam" id="PF21715"/>
    </source>
</evidence>
<evidence type="ECO:0000313" key="7">
    <source>
        <dbReference type="EMBL" id="SHH63715.1"/>
    </source>
</evidence>
<feature type="domain" description="Sugar-binding" evidence="5">
    <location>
        <begin position="88"/>
        <end position="336"/>
    </location>
</feature>
<dbReference type="STRING" id="1120995.SAMN02745245_01799"/>
<dbReference type="InterPro" id="IPR007324">
    <property type="entry name" value="Sugar-bd_dom_put"/>
</dbReference>
<keyword evidence="3" id="KW-0238">DNA-binding</keyword>
<name>A0A1M5UL05_9FIRM</name>
<dbReference type="InterPro" id="IPR051054">
    <property type="entry name" value="SorC_transcr_regulators"/>
</dbReference>
<dbReference type="GO" id="GO:0030246">
    <property type="term" value="F:carbohydrate binding"/>
    <property type="evidence" value="ECO:0007669"/>
    <property type="project" value="InterPro"/>
</dbReference>
<dbReference type="Gene3D" id="3.40.50.1360">
    <property type="match status" value="1"/>
</dbReference>
<evidence type="ECO:0000256" key="3">
    <source>
        <dbReference type="ARBA" id="ARBA00023125"/>
    </source>
</evidence>
<sequence>MNIDLLSSFVPEFKEYFIRRYEILQMLSQEGTVGRRTISTKLNLSERVIRDEINKLKEMELVLVSSAGVTITDSGKNIIKSFLELYREFNNLTELERTVEEILNVKKVIVVKGDVSKDEYVFDSLGSATAKLIEGILQDGYKIGVTGGRTLSAIADEMSLNTKRKNLTVIPARGSLGRSVGYQSNSIASKLAQKLNAEYQILPVPDTASEEAMKMLMDNQEVKEAYEKLKNLDVLIFGVGRADVMTGRRGSSDELKSSILKSGAVAEAFGHYFNIKGEKVYHSQSIGITISEFLKIPNVIGVAGGDEKSEAIMSISTLRSDMVLVIDESAAKRIVNIRR</sequence>
<dbReference type="SUPFAM" id="SSF100950">
    <property type="entry name" value="NagB/RpiA/CoA transferase-like"/>
    <property type="match status" value="1"/>
</dbReference>
<comment type="similarity">
    <text evidence="1">Belongs to the SorC transcriptional regulatory family.</text>
</comment>
<dbReference type="AlphaFoldDB" id="A0A1M5UL05"/>
<protein>
    <submittedName>
        <fullName evidence="7">Central glycolytic genes regulator</fullName>
    </submittedName>
</protein>
<proteinExistence type="inferred from homology"/>
<dbReference type="GO" id="GO:0003677">
    <property type="term" value="F:DNA binding"/>
    <property type="evidence" value="ECO:0007669"/>
    <property type="project" value="UniProtKB-KW"/>
</dbReference>
<organism evidence="7 8">
    <name type="scientific">Anaerosphaera aminiphila DSM 21120</name>
    <dbReference type="NCBI Taxonomy" id="1120995"/>
    <lineage>
        <taxon>Bacteria</taxon>
        <taxon>Bacillati</taxon>
        <taxon>Bacillota</taxon>
        <taxon>Tissierellia</taxon>
        <taxon>Tissierellales</taxon>
        <taxon>Peptoniphilaceae</taxon>
        <taxon>Anaerosphaera</taxon>
    </lineage>
</organism>
<dbReference type="Pfam" id="PF04198">
    <property type="entry name" value="Sugar-bind"/>
    <property type="match status" value="1"/>
</dbReference>
<dbReference type="SUPFAM" id="SSF46785">
    <property type="entry name" value="Winged helix' DNA-binding domain"/>
    <property type="match status" value="1"/>
</dbReference>
<accession>A0A1M5UL05</accession>
<dbReference type="InterPro" id="IPR037171">
    <property type="entry name" value="NagB/RpiA_transferase-like"/>
</dbReference>
<evidence type="ECO:0000256" key="4">
    <source>
        <dbReference type="ARBA" id="ARBA00023163"/>
    </source>
</evidence>
<dbReference type="RefSeq" id="WP_083529188.1">
    <property type="nucleotide sequence ID" value="NZ_FQXI01000018.1"/>
</dbReference>
<dbReference type="Proteomes" id="UP000184032">
    <property type="component" value="Unassembled WGS sequence"/>
</dbReference>
<evidence type="ECO:0000259" key="5">
    <source>
        <dbReference type="Pfam" id="PF04198"/>
    </source>
</evidence>
<dbReference type="OrthoDB" id="9793820at2"/>
<dbReference type="Pfam" id="PF21715">
    <property type="entry name" value="CggR_N"/>
    <property type="match status" value="1"/>
</dbReference>
<dbReference type="InterPro" id="IPR036390">
    <property type="entry name" value="WH_DNA-bd_sf"/>
</dbReference>
<evidence type="ECO:0000256" key="1">
    <source>
        <dbReference type="ARBA" id="ARBA00010466"/>
    </source>
</evidence>